<dbReference type="Pfam" id="PF04043">
    <property type="entry name" value="PMEI"/>
    <property type="match status" value="1"/>
</dbReference>
<name>A0A843UN39_COLES</name>
<dbReference type="FunFam" id="1.20.140.40:FF:000006">
    <property type="entry name" value="Pectinesterase inhibitor 3"/>
    <property type="match status" value="1"/>
</dbReference>
<evidence type="ECO:0000256" key="1">
    <source>
        <dbReference type="ARBA" id="ARBA00004239"/>
    </source>
</evidence>
<dbReference type="EMBL" id="NMUH01000559">
    <property type="protein sequence ID" value="MQL81299.1"/>
    <property type="molecule type" value="Genomic_DNA"/>
</dbReference>
<reference evidence="8" key="1">
    <citation type="submission" date="2017-07" db="EMBL/GenBank/DDBJ databases">
        <title>Taro Niue Genome Assembly and Annotation.</title>
        <authorList>
            <person name="Atibalentja N."/>
            <person name="Keating K."/>
            <person name="Fields C.J."/>
        </authorList>
    </citation>
    <scope>NUCLEOTIDE SEQUENCE</scope>
    <source>
        <strain evidence="8">Niue_2</strain>
        <tissue evidence="8">Leaf</tissue>
    </source>
</reference>
<sequence length="192" mass="20540">MDRSHLLLLALALAFAPLLSSAASLRPVDVSFIRASCRSTRYPALCLQSLSGYATTVRRSSRQLAHAALAVTLTRAQSASAFVRAIRSPGRGAGAVQDCAQTVGDTVDQLQRSMKELGRMGRPGSPGFAWCLSNVQTWVSAALTDQTTCLDGLSRATRVDPRIRAAIQWKIVHLSQVTSNALALVNRIGANH</sequence>
<feature type="chain" id="PRO_5032484760" description="Pectinesterase inhibitor domain-containing protein" evidence="6">
    <location>
        <begin position="23"/>
        <end position="192"/>
    </location>
</feature>
<proteinExistence type="inferred from homology"/>
<evidence type="ECO:0000256" key="2">
    <source>
        <dbReference type="ARBA" id="ARBA00022525"/>
    </source>
</evidence>
<dbReference type="NCBIfam" id="TIGR01614">
    <property type="entry name" value="PME_inhib"/>
    <property type="match status" value="1"/>
</dbReference>
<keyword evidence="4" id="KW-1015">Disulfide bond</keyword>
<dbReference type="SUPFAM" id="SSF101148">
    <property type="entry name" value="Plant invertase/pectin methylesterase inhibitor"/>
    <property type="match status" value="1"/>
</dbReference>
<evidence type="ECO:0000256" key="3">
    <source>
        <dbReference type="ARBA" id="ARBA00022729"/>
    </source>
</evidence>
<dbReference type="InterPro" id="IPR051955">
    <property type="entry name" value="PME_Inhibitor"/>
</dbReference>
<dbReference type="OrthoDB" id="1430376at2759"/>
<keyword evidence="3 6" id="KW-0732">Signal</keyword>
<keyword evidence="9" id="KW-1185">Reference proteome</keyword>
<evidence type="ECO:0000259" key="7">
    <source>
        <dbReference type="SMART" id="SM00856"/>
    </source>
</evidence>
<organism evidence="8 9">
    <name type="scientific">Colocasia esculenta</name>
    <name type="common">Wild taro</name>
    <name type="synonym">Arum esculentum</name>
    <dbReference type="NCBI Taxonomy" id="4460"/>
    <lineage>
        <taxon>Eukaryota</taxon>
        <taxon>Viridiplantae</taxon>
        <taxon>Streptophyta</taxon>
        <taxon>Embryophyta</taxon>
        <taxon>Tracheophyta</taxon>
        <taxon>Spermatophyta</taxon>
        <taxon>Magnoliopsida</taxon>
        <taxon>Liliopsida</taxon>
        <taxon>Araceae</taxon>
        <taxon>Aroideae</taxon>
        <taxon>Colocasieae</taxon>
        <taxon>Colocasia</taxon>
    </lineage>
</organism>
<dbReference type="InterPro" id="IPR035513">
    <property type="entry name" value="Invertase/methylesterase_inhib"/>
</dbReference>
<dbReference type="PANTHER" id="PTHR31080:SF87">
    <property type="entry name" value="PECTINESTERASE INHIBITOR 7"/>
    <property type="match status" value="1"/>
</dbReference>
<accession>A0A843UN39</accession>
<gene>
    <name evidence="8" type="ORF">Taro_013770</name>
</gene>
<comment type="similarity">
    <text evidence="5">Belongs to the PMEI family.</text>
</comment>
<evidence type="ECO:0000256" key="5">
    <source>
        <dbReference type="ARBA" id="ARBA00038471"/>
    </source>
</evidence>
<evidence type="ECO:0000313" key="8">
    <source>
        <dbReference type="EMBL" id="MQL81299.1"/>
    </source>
</evidence>
<dbReference type="Gene3D" id="1.20.140.40">
    <property type="entry name" value="Invertase/pectin methylesterase inhibitor family protein"/>
    <property type="match status" value="1"/>
</dbReference>
<dbReference type="CDD" id="cd15798">
    <property type="entry name" value="PMEI-like_3"/>
    <property type="match status" value="1"/>
</dbReference>
<feature type="signal peptide" evidence="6">
    <location>
        <begin position="1"/>
        <end position="22"/>
    </location>
</feature>
<dbReference type="SMART" id="SM00856">
    <property type="entry name" value="PMEI"/>
    <property type="match status" value="1"/>
</dbReference>
<keyword evidence="2" id="KW-0964">Secreted</keyword>
<feature type="domain" description="Pectinesterase inhibitor" evidence="7">
    <location>
        <begin position="28"/>
        <end position="184"/>
    </location>
</feature>
<evidence type="ECO:0000256" key="4">
    <source>
        <dbReference type="ARBA" id="ARBA00023157"/>
    </source>
</evidence>
<dbReference type="PANTHER" id="PTHR31080">
    <property type="entry name" value="PECTINESTERASE INHIBITOR-LIKE"/>
    <property type="match status" value="1"/>
</dbReference>
<protein>
    <recommendedName>
        <fullName evidence="7">Pectinesterase inhibitor domain-containing protein</fullName>
    </recommendedName>
</protein>
<evidence type="ECO:0000313" key="9">
    <source>
        <dbReference type="Proteomes" id="UP000652761"/>
    </source>
</evidence>
<dbReference type="InterPro" id="IPR006501">
    <property type="entry name" value="Pectinesterase_inhib_dom"/>
</dbReference>
<dbReference type="Proteomes" id="UP000652761">
    <property type="component" value="Unassembled WGS sequence"/>
</dbReference>
<evidence type="ECO:0000256" key="6">
    <source>
        <dbReference type="SAM" id="SignalP"/>
    </source>
</evidence>
<comment type="subcellular location">
    <subcellularLocation>
        <location evidence="1">Secreted</location>
        <location evidence="1">Extracellular space</location>
    </subcellularLocation>
</comment>
<dbReference type="GO" id="GO:0004857">
    <property type="term" value="F:enzyme inhibitor activity"/>
    <property type="evidence" value="ECO:0007669"/>
    <property type="project" value="InterPro"/>
</dbReference>
<dbReference type="AlphaFoldDB" id="A0A843UN39"/>
<comment type="caution">
    <text evidence="8">The sequence shown here is derived from an EMBL/GenBank/DDBJ whole genome shotgun (WGS) entry which is preliminary data.</text>
</comment>
<dbReference type="GO" id="GO:0005576">
    <property type="term" value="C:extracellular region"/>
    <property type="evidence" value="ECO:0007669"/>
    <property type="project" value="UniProtKB-SubCell"/>
</dbReference>